<dbReference type="RefSeq" id="WP_140011697.1">
    <property type="nucleotide sequence ID" value="NZ_JBHMDG010000010.1"/>
</dbReference>
<gene>
    <name evidence="1" type="ORF">ACFFRI_08015</name>
</gene>
<comment type="caution">
    <text evidence="1">The sequence shown here is derived from an EMBL/GenBank/DDBJ whole genome shotgun (WGS) entry which is preliminary data.</text>
</comment>
<evidence type="ECO:0008006" key="3">
    <source>
        <dbReference type="Google" id="ProtNLM"/>
    </source>
</evidence>
<keyword evidence="2" id="KW-1185">Reference proteome</keyword>
<evidence type="ECO:0000313" key="2">
    <source>
        <dbReference type="Proteomes" id="UP001589750"/>
    </source>
</evidence>
<dbReference type="Proteomes" id="UP001589750">
    <property type="component" value="Unassembled WGS sequence"/>
</dbReference>
<name>A0ABV5K8A7_9ACTN</name>
<dbReference type="EMBL" id="JBHMDG010000010">
    <property type="protein sequence ID" value="MFB9312986.1"/>
    <property type="molecule type" value="Genomic_DNA"/>
</dbReference>
<accession>A0ABV5K8A7</accession>
<protein>
    <recommendedName>
        <fullName evidence="3">DUF4115 domain-containing protein</fullName>
    </recommendedName>
</protein>
<proteinExistence type="predicted"/>
<evidence type="ECO:0000313" key="1">
    <source>
        <dbReference type="EMBL" id="MFB9312986.1"/>
    </source>
</evidence>
<reference evidence="1 2" key="1">
    <citation type="submission" date="2024-09" db="EMBL/GenBank/DDBJ databases">
        <authorList>
            <person name="Sun Q."/>
            <person name="Mori K."/>
        </authorList>
    </citation>
    <scope>NUCLEOTIDE SEQUENCE [LARGE SCALE GENOMIC DNA]</scope>
    <source>
        <strain evidence="1 2">JCM 9626</strain>
    </source>
</reference>
<organism evidence="1 2">
    <name type="scientific">Nocardioides plantarum</name>
    <dbReference type="NCBI Taxonomy" id="29299"/>
    <lineage>
        <taxon>Bacteria</taxon>
        <taxon>Bacillati</taxon>
        <taxon>Actinomycetota</taxon>
        <taxon>Actinomycetes</taxon>
        <taxon>Propionibacteriales</taxon>
        <taxon>Nocardioidaceae</taxon>
        <taxon>Nocardioides</taxon>
    </lineage>
</organism>
<sequence>MVGITRYGATSGEHRVELEFDKRLVVMNRARLLVDGQEVDSAKVVYGDRDLRATLADGAEVVIRLHSGMNGELTRAQIERGDGRWEDMQPVTGG</sequence>